<dbReference type="InterPro" id="IPR000477">
    <property type="entry name" value="RT_dom"/>
</dbReference>
<proteinExistence type="predicted"/>
<dbReference type="SUPFAM" id="SSF56672">
    <property type="entry name" value="DNA/RNA polymerases"/>
    <property type="match status" value="1"/>
</dbReference>
<dbReference type="Gene3D" id="3.30.70.270">
    <property type="match status" value="1"/>
</dbReference>
<dbReference type="Pfam" id="PF00078">
    <property type="entry name" value="RVT_1"/>
    <property type="match status" value="1"/>
</dbReference>
<evidence type="ECO:0000313" key="3">
    <source>
        <dbReference type="EMBL" id="RVW86206.1"/>
    </source>
</evidence>
<dbReference type="InterPro" id="IPR043502">
    <property type="entry name" value="DNA/RNA_pol_sf"/>
</dbReference>
<reference evidence="3 4" key="1">
    <citation type="journal article" date="2018" name="PLoS Genet.">
        <title>Population sequencing reveals clonal diversity and ancestral inbreeding in the grapevine cultivar Chardonnay.</title>
        <authorList>
            <person name="Roach M.J."/>
            <person name="Johnson D.L."/>
            <person name="Bohlmann J."/>
            <person name="van Vuuren H.J."/>
            <person name="Jones S.J."/>
            <person name="Pretorius I.S."/>
            <person name="Schmidt S.A."/>
            <person name="Borneman A.R."/>
        </authorList>
    </citation>
    <scope>NUCLEOTIDE SEQUENCE [LARGE SCALE GENOMIC DNA]</scope>
    <source>
        <strain evidence="4">cv. Chardonnay</strain>
        <tissue evidence="3">Leaf</tissue>
    </source>
</reference>
<name>A0A438HP25_VITVI</name>
<dbReference type="Gene3D" id="3.10.10.10">
    <property type="entry name" value="HIV Type 1 Reverse Transcriptase, subunit A, domain 1"/>
    <property type="match status" value="1"/>
</dbReference>
<dbReference type="CDD" id="cd01647">
    <property type="entry name" value="RT_LTR"/>
    <property type="match status" value="1"/>
</dbReference>
<feature type="domain" description="Reverse transcriptase" evidence="2">
    <location>
        <begin position="34"/>
        <end position="126"/>
    </location>
</feature>
<comment type="caution">
    <text evidence="3">The sequence shown here is derived from an EMBL/GenBank/DDBJ whole genome shotgun (WGS) entry which is preliminary data.</text>
</comment>
<keyword evidence="3" id="KW-0695">RNA-directed DNA polymerase</keyword>
<evidence type="ECO:0000256" key="1">
    <source>
        <dbReference type="SAM" id="MobiDB-lite"/>
    </source>
</evidence>
<sequence length="217" mass="24674">MEEDAKPVRQPQRRLNPHMQEVNEKGEEVSTRPTSGWRVCIDYRRLNSVTRKDHFPLPFMDQVLERVSGHPFYCFLDGYSGYFQIEIDLEDQEKTTFTCPFGTFAYRRMPFGLCNAAVNFPKISNSLSLIQLAMVHASHKHLPFKVILNLGLPFKSSQEITNGCLLGVQKLLTSVGNSRKSYLQVTSQRLARGKLVHLLGRRSLALPSVGPSDFKAF</sequence>
<organism evidence="3 4">
    <name type="scientific">Vitis vinifera</name>
    <name type="common">Grape</name>
    <dbReference type="NCBI Taxonomy" id="29760"/>
    <lineage>
        <taxon>Eukaryota</taxon>
        <taxon>Viridiplantae</taxon>
        <taxon>Streptophyta</taxon>
        <taxon>Embryophyta</taxon>
        <taxon>Tracheophyta</taxon>
        <taxon>Spermatophyta</taxon>
        <taxon>Magnoliopsida</taxon>
        <taxon>eudicotyledons</taxon>
        <taxon>Gunneridae</taxon>
        <taxon>Pentapetalae</taxon>
        <taxon>rosids</taxon>
        <taxon>Vitales</taxon>
        <taxon>Vitaceae</taxon>
        <taxon>Viteae</taxon>
        <taxon>Vitis</taxon>
    </lineage>
</organism>
<accession>A0A438HP25</accession>
<evidence type="ECO:0000259" key="2">
    <source>
        <dbReference type="Pfam" id="PF00078"/>
    </source>
</evidence>
<keyword evidence="3" id="KW-0548">Nucleotidyltransferase</keyword>
<dbReference type="InterPro" id="IPR043128">
    <property type="entry name" value="Rev_trsase/Diguanyl_cyclase"/>
</dbReference>
<dbReference type="AlphaFoldDB" id="A0A438HP25"/>
<gene>
    <name evidence="3" type="primary">RRPO_44</name>
    <name evidence="3" type="ORF">CK203_046089</name>
</gene>
<evidence type="ECO:0000313" key="4">
    <source>
        <dbReference type="Proteomes" id="UP000288805"/>
    </source>
</evidence>
<dbReference type="Proteomes" id="UP000288805">
    <property type="component" value="Unassembled WGS sequence"/>
</dbReference>
<protein>
    <submittedName>
        <fullName evidence="3">RNA-directed DNA polymerase-like</fullName>
    </submittedName>
</protein>
<dbReference type="PANTHER" id="PTHR24559">
    <property type="entry name" value="TRANSPOSON TY3-I GAG-POL POLYPROTEIN"/>
    <property type="match status" value="1"/>
</dbReference>
<dbReference type="GO" id="GO:0003964">
    <property type="term" value="F:RNA-directed DNA polymerase activity"/>
    <property type="evidence" value="ECO:0007669"/>
    <property type="project" value="UniProtKB-KW"/>
</dbReference>
<dbReference type="InterPro" id="IPR053134">
    <property type="entry name" value="RNA-dir_DNA_polymerase"/>
</dbReference>
<dbReference type="PANTHER" id="PTHR24559:SF444">
    <property type="entry name" value="REVERSE TRANSCRIPTASE DOMAIN-CONTAINING PROTEIN"/>
    <property type="match status" value="1"/>
</dbReference>
<feature type="region of interest" description="Disordered" evidence="1">
    <location>
        <begin position="1"/>
        <end position="28"/>
    </location>
</feature>
<dbReference type="EMBL" id="QGNW01000196">
    <property type="protein sequence ID" value="RVW86206.1"/>
    <property type="molecule type" value="Genomic_DNA"/>
</dbReference>
<keyword evidence="3" id="KW-0808">Transferase</keyword>